<evidence type="ECO:0000313" key="1">
    <source>
        <dbReference type="EMBL" id="KAG0581729.1"/>
    </source>
</evidence>
<keyword evidence="2" id="KW-1185">Reference proteome</keyword>
<accession>A0A8T0IFQ1</accession>
<gene>
    <name evidence="1" type="ORF">KC19_3G004100</name>
</gene>
<sequence>MFDCSRDADDSTMGDEIWHLSCMVHLDMVNSVRGNLTRYCLSSHGPMTPVSVSPELHWFLNPLWDIGGLHSEKFHSPLFLNEYRVLLSQVHLYVMFISSFFARTKWLPCDSGHSRFLPMEIFFKKSKYLTPSLSGLSWNIFVFRYCTAGCSRTFVCPAAPNSLIKLMKIISIKNFLKSILSFSSSIHRVLHDYRCHHISA</sequence>
<organism evidence="1 2">
    <name type="scientific">Ceratodon purpureus</name>
    <name type="common">Fire moss</name>
    <name type="synonym">Dicranum purpureum</name>
    <dbReference type="NCBI Taxonomy" id="3225"/>
    <lineage>
        <taxon>Eukaryota</taxon>
        <taxon>Viridiplantae</taxon>
        <taxon>Streptophyta</taxon>
        <taxon>Embryophyta</taxon>
        <taxon>Bryophyta</taxon>
        <taxon>Bryophytina</taxon>
        <taxon>Bryopsida</taxon>
        <taxon>Dicranidae</taxon>
        <taxon>Pseudoditrichales</taxon>
        <taxon>Ditrichaceae</taxon>
        <taxon>Ceratodon</taxon>
    </lineage>
</organism>
<dbReference type="AlphaFoldDB" id="A0A8T0IFQ1"/>
<name>A0A8T0IFQ1_CERPU</name>
<dbReference type="EMBL" id="CM026423">
    <property type="protein sequence ID" value="KAG0581729.1"/>
    <property type="molecule type" value="Genomic_DNA"/>
</dbReference>
<reference evidence="1" key="1">
    <citation type="submission" date="2020-06" db="EMBL/GenBank/DDBJ databases">
        <title>WGS assembly of Ceratodon purpureus strain R40.</title>
        <authorList>
            <person name="Carey S.B."/>
            <person name="Jenkins J."/>
            <person name="Shu S."/>
            <person name="Lovell J.T."/>
            <person name="Sreedasyam A."/>
            <person name="Maumus F."/>
            <person name="Tiley G.P."/>
            <person name="Fernandez-Pozo N."/>
            <person name="Barry K."/>
            <person name="Chen C."/>
            <person name="Wang M."/>
            <person name="Lipzen A."/>
            <person name="Daum C."/>
            <person name="Saski C.A."/>
            <person name="Payton A.C."/>
            <person name="Mcbreen J.C."/>
            <person name="Conrad R.E."/>
            <person name="Kollar L.M."/>
            <person name="Olsson S."/>
            <person name="Huttunen S."/>
            <person name="Landis J.B."/>
            <person name="Wickett N.J."/>
            <person name="Johnson M.G."/>
            <person name="Rensing S.A."/>
            <person name="Grimwood J."/>
            <person name="Schmutz J."/>
            <person name="Mcdaniel S.F."/>
        </authorList>
    </citation>
    <scope>NUCLEOTIDE SEQUENCE</scope>
    <source>
        <strain evidence="1">R40</strain>
    </source>
</reference>
<dbReference type="Proteomes" id="UP000822688">
    <property type="component" value="Chromosome 3"/>
</dbReference>
<evidence type="ECO:0000313" key="2">
    <source>
        <dbReference type="Proteomes" id="UP000822688"/>
    </source>
</evidence>
<protein>
    <submittedName>
        <fullName evidence="1">Uncharacterized protein</fullName>
    </submittedName>
</protein>
<proteinExistence type="predicted"/>
<comment type="caution">
    <text evidence="1">The sequence shown here is derived from an EMBL/GenBank/DDBJ whole genome shotgun (WGS) entry which is preliminary data.</text>
</comment>